<sequence length="130" mass="15006">MAHYNSFENLEVFKKARIPSLNVWELIQTTALKKDFELRNQINASSGSIMDNIAKGFGRGGGNKEFVNFLGYARSSYRETKSQVLKCLDRNYTSEDSFQKINNQAQELTDQLGEFSNYLKNSEKRRSKFD</sequence>
<dbReference type="EMBL" id="QOVL01000001">
    <property type="protein sequence ID" value="RXG33093.1"/>
    <property type="molecule type" value="Genomic_DNA"/>
</dbReference>
<gene>
    <name evidence="1" type="ORF">DSL99_188</name>
</gene>
<dbReference type="InterPro" id="IPR012657">
    <property type="entry name" value="23S_rRNA-intervening_sequence"/>
</dbReference>
<reference evidence="1 2" key="1">
    <citation type="submission" date="2018-07" db="EMBL/GenBank/DDBJ databases">
        <title>Leeuwenhoekiella genomics.</title>
        <authorList>
            <person name="Tahon G."/>
            <person name="Willems A."/>
        </authorList>
    </citation>
    <scope>NUCLEOTIDE SEQUENCE [LARGE SCALE GENOMIC DNA]</scope>
    <source>
        <strain evidence="1 2">LMG 1345</strain>
    </source>
</reference>
<dbReference type="InterPro" id="IPR036583">
    <property type="entry name" value="23S_rRNA_IVS_sf"/>
</dbReference>
<evidence type="ECO:0000313" key="1">
    <source>
        <dbReference type="EMBL" id="RXG33093.1"/>
    </source>
</evidence>
<dbReference type="PANTHER" id="PTHR38471:SF2">
    <property type="entry name" value="FOUR HELIX BUNDLE PROTEIN"/>
    <property type="match status" value="1"/>
</dbReference>
<protein>
    <submittedName>
        <fullName evidence="1">Four helix bundle protein</fullName>
    </submittedName>
</protein>
<dbReference type="AlphaFoldDB" id="A0A4Q0PRA3"/>
<dbReference type="Gene3D" id="1.20.1440.60">
    <property type="entry name" value="23S rRNA-intervening sequence"/>
    <property type="match status" value="1"/>
</dbReference>
<dbReference type="Pfam" id="PF05635">
    <property type="entry name" value="23S_rRNA_IVP"/>
    <property type="match status" value="1"/>
</dbReference>
<accession>A0A4Q0PRA3</accession>
<dbReference type="SUPFAM" id="SSF158446">
    <property type="entry name" value="IVS-encoded protein-like"/>
    <property type="match status" value="1"/>
</dbReference>
<evidence type="ECO:0000313" key="2">
    <source>
        <dbReference type="Proteomes" id="UP000290608"/>
    </source>
</evidence>
<dbReference type="STRING" id="1122159.SAMN02745246_00246"/>
<dbReference type="PANTHER" id="PTHR38471">
    <property type="entry name" value="FOUR HELIX BUNDLE PROTEIN"/>
    <property type="match status" value="1"/>
</dbReference>
<proteinExistence type="predicted"/>
<dbReference type="Proteomes" id="UP000290608">
    <property type="component" value="Unassembled WGS sequence"/>
</dbReference>
<comment type="caution">
    <text evidence="1">The sequence shown here is derived from an EMBL/GenBank/DDBJ whole genome shotgun (WGS) entry which is preliminary data.</text>
</comment>
<organism evidence="1 2">
    <name type="scientific">Leeuwenhoekiella marinoflava</name>
    <dbReference type="NCBI Taxonomy" id="988"/>
    <lineage>
        <taxon>Bacteria</taxon>
        <taxon>Pseudomonadati</taxon>
        <taxon>Bacteroidota</taxon>
        <taxon>Flavobacteriia</taxon>
        <taxon>Flavobacteriales</taxon>
        <taxon>Flavobacteriaceae</taxon>
        <taxon>Leeuwenhoekiella</taxon>
    </lineage>
</organism>
<name>A0A4Q0PRA3_9FLAO</name>
<dbReference type="NCBIfam" id="TIGR02436">
    <property type="entry name" value="four helix bundle protein"/>
    <property type="match status" value="1"/>
</dbReference>
<dbReference type="RefSeq" id="WP_073095977.1">
    <property type="nucleotide sequence ID" value="NZ_JBALUR010000007.1"/>
</dbReference>